<gene>
    <name evidence="2" type="ORF">PRZ03_00230</name>
</gene>
<accession>A0ABT5K7S2</accession>
<evidence type="ECO:0000313" key="2">
    <source>
        <dbReference type="EMBL" id="MDC8769978.1"/>
    </source>
</evidence>
<dbReference type="RefSeq" id="WP_273598485.1">
    <property type="nucleotide sequence ID" value="NZ_JAQQXT010000001.1"/>
</dbReference>
<name>A0ABT5K7S2_9BURK</name>
<evidence type="ECO:0008006" key="4">
    <source>
        <dbReference type="Google" id="ProtNLM"/>
    </source>
</evidence>
<evidence type="ECO:0000313" key="3">
    <source>
        <dbReference type="Proteomes" id="UP001221189"/>
    </source>
</evidence>
<comment type="caution">
    <text evidence="2">The sequence shown here is derived from an EMBL/GenBank/DDBJ whole genome shotgun (WGS) entry which is preliminary data.</text>
</comment>
<organism evidence="2 3">
    <name type="scientific">Roseateles albus</name>
    <dbReference type="NCBI Taxonomy" id="2987525"/>
    <lineage>
        <taxon>Bacteria</taxon>
        <taxon>Pseudomonadati</taxon>
        <taxon>Pseudomonadota</taxon>
        <taxon>Betaproteobacteria</taxon>
        <taxon>Burkholderiales</taxon>
        <taxon>Sphaerotilaceae</taxon>
        <taxon>Roseateles</taxon>
    </lineage>
</organism>
<feature type="signal peptide" evidence="1">
    <location>
        <begin position="1"/>
        <end position="28"/>
    </location>
</feature>
<proteinExistence type="predicted"/>
<dbReference type="Proteomes" id="UP001221189">
    <property type="component" value="Unassembled WGS sequence"/>
</dbReference>
<feature type="chain" id="PRO_5045525979" description="Lipoprotein" evidence="1">
    <location>
        <begin position="29"/>
        <end position="245"/>
    </location>
</feature>
<keyword evidence="1" id="KW-0732">Signal</keyword>
<evidence type="ECO:0000256" key="1">
    <source>
        <dbReference type="SAM" id="SignalP"/>
    </source>
</evidence>
<dbReference type="EMBL" id="JAQQXT010000001">
    <property type="protein sequence ID" value="MDC8769978.1"/>
    <property type="molecule type" value="Genomic_DNA"/>
</dbReference>
<keyword evidence="3" id="KW-1185">Reference proteome</keyword>
<protein>
    <recommendedName>
        <fullName evidence="4">Lipoprotein</fullName>
    </recommendedName>
</protein>
<reference evidence="2 3" key="1">
    <citation type="submission" date="2022-10" db="EMBL/GenBank/DDBJ databases">
        <title>Paucibacter sp. hw1 Genome sequencing.</title>
        <authorList>
            <person name="Park S."/>
        </authorList>
    </citation>
    <scope>NUCLEOTIDE SEQUENCE [LARGE SCALE GENOMIC DNA]</scope>
    <source>
        <strain evidence="3">hw1</strain>
    </source>
</reference>
<sequence length="245" mass="25231">MSEQLKSSARLVAAASLAAIVLALQACGGGGSDAPPEPVKPTTYDLQAAMTQYYTKANTWSLSGTVSGGGLPAGTPVSMVLTTAPMTGMGTHPVSGRLSSHMSQSMTLNFLGTSHSSTYESFFDAGTVQSEGQASLADDSCEASVTKGRLSKTAKVGDTGPNGSGIEYLSCKAGSGAEANYVDTWAVKQDGARVLLCLERSAKVVATGFTRTGSQCHQLNADSSLGSYVSFSEKLEDTSFELKTP</sequence>
<dbReference type="PROSITE" id="PS51257">
    <property type="entry name" value="PROKAR_LIPOPROTEIN"/>
    <property type="match status" value="1"/>
</dbReference>